<reference evidence="2 3" key="1">
    <citation type="submission" date="2023-02" db="EMBL/GenBank/DDBJ databases">
        <title>Novel Oscillospiraceae bacterial genomes.</title>
        <authorList>
            <person name="Srinivasan S."/>
            <person name="Austin M.N."/>
            <person name="Fiedler T.L."/>
            <person name="Strenk S.M."/>
            <person name="Agnew K.J."/>
            <person name="Nagana Gowda G.A."/>
            <person name="Raftery D."/>
            <person name="Beamer M.A."/>
            <person name="Achilles S.L."/>
            <person name="Wiesenfeld H.C."/>
            <person name="Fredricks D.N."/>
            <person name="Hillier S.L."/>
        </authorList>
    </citation>
    <scope>NUCLEOTIDE SEQUENCE [LARGE SCALE GENOMIC DNA]</scope>
    <source>
        <strain evidence="2 3">CHIC02 1186E3-8</strain>
    </source>
</reference>
<evidence type="ECO:0000313" key="2">
    <source>
        <dbReference type="EMBL" id="WEG35372.1"/>
    </source>
</evidence>
<sequence length="167" mass="19269">MSCESKNNPGQMRQVAFAYLTKYRPTSGKLRQYLLRKNYQLVEINTLINELCELKYLDDYAAAERILHLCRHSGAYGKIGLQALLLRKGVEYNCAQVALRDFFQNVDEHSLLEDYLSSTSSDLLRTIKSDTCDYAAKQKILRILLRRATAHGFSVATLRNYLRDYMS</sequence>
<keyword evidence="1" id="KW-0963">Cytoplasm</keyword>
<evidence type="ECO:0000256" key="1">
    <source>
        <dbReference type="ARBA" id="ARBA00022490"/>
    </source>
</evidence>
<evidence type="ECO:0000313" key="3">
    <source>
        <dbReference type="Proteomes" id="UP001220478"/>
    </source>
</evidence>
<dbReference type="InterPro" id="IPR003783">
    <property type="entry name" value="Regulatory_RecX"/>
</dbReference>
<gene>
    <name evidence="2" type="ORF">PYS61_05435</name>
</gene>
<keyword evidence="3" id="KW-1185">Reference proteome</keyword>
<protein>
    <submittedName>
        <fullName evidence="2">RecX family transcriptional regulator</fullName>
    </submittedName>
</protein>
<dbReference type="Proteomes" id="UP001220478">
    <property type="component" value="Chromosome"/>
</dbReference>
<name>A0ABY8C7F3_9FIRM</name>
<dbReference type="PANTHER" id="PTHR33602:SF1">
    <property type="entry name" value="REGULATORY PROTEIN RECX FAMILY PROTEIN"/>
    <property type="match status" value="1"/>
</dbReference>
<organism evidence="2 3">
    <name type="scientific">Amygdalobacter indicium</name>
    <dbReference type="NCBI Taxonomy" id="3029272"/>
    <lineage>
        <taxon>Bacteria</taxon>
        <taxon>Bacillati</taxon>
        <taxon>Bacillota</taxon>
        <taxon>Clostridia</taxon>
        <taxon>Eubacteriales</taxon>
        <taxon>Oscillospiraceae</taxon>
        <taxon>Amygdalobacter</taxon>
    </lineage>
</organism>
<proteinExistence type="predicted"/>
<dbReference type="RefSeq" id="WP_315571463.1">
    <property type="nucleotide sequence ID" value="NZ_CP118868.1"/>
</dbReference>
<accession>A0ABY8C7F3</accession>
<dbReference type="EMBL" id="CP118868">
    <property type="protein sequence ID" value="WEG35372.1"/>
    <property type="molecule type" value="Genomic_DNA"/>
</dbReference>
<dbReference type="PANTHER" id="PTHR33602">
    <property type="entry name" value="REGULATORY PROTEIN RECX FAMILY PROTEIN"/>
    <property type="match status" value="1"/>
</dbReference>